<dbReference type="Proteomes" id="UP001226691">
    <property type="component" value="Unassembled WGS sequence"/>
</dbReference>
<organism evidence="9 10">
    <name type="scientific">Microbacterium trichothecenolyticum</name>
    <name type="common">Aureobacterium trichothecenolyticum</name>
    <dbReference type="NCBI Taxonomy" id="69370"/>
    <lineage>
        <taxon>Bacteria</taxon>
        <taxon>Bacillati</taxon>
        <taxon>Actinomycetota</taxon>
        <taxon>Actinomycetes</taxon>
        <taxon>Micrococcales</taxon>
        <taxon>Microbacteriaceae</taxon>
        <taxon>Microbacterium</taxon>
    </lineage>
</organism>
<protein>
    <recommendedName>
        <fullName evidence="5">protein adenylyltransferase</fullName>
        <ecNumber evidence="5">2.7.7.108</ecNumber>
    </recommendedName>
</protein>
<sequence>MASPEIVDPYLIPGTNVLRNRLGLTSPVDLSAAEADLSFVRALQLLDEPVPATNDLQELMRIHLHLFQDVYDRAGQVRTIDVRKNVPGAEFFLPVGYIERAASICFGELAEDAHLVGLRREEFVEQLAYHYEKIKDVHPFREGNGRVQRIYWNRVALAAGWQLDWRPVHGEENHLAARAGSDQQDLGPLIRMFDKVVTAPEAETREGWSAGEIAALKLSMVGPQNADEPHP</sequence>
<keyword evidence="3" id="KW-0547">Nucleotide-binding</keyword>
<dbReference type="EMBL" id="JAUTBF010000001">
    <property type="protein sequence ID" value="MDQ1124829.1"/>
    <property type="molecule type" value="Genomic_DNA"/>
</dbReference>
<dbReference type="EC" id="2.7.7.108" evidence="5"/>
<keyword evidence="1" id="KW-0808">Transferase</keyword>
<evidence type="ECO:0000313" key="10">
    <source>
        <dbReference type="Proteomes" id="UP001226691"/>
    </source>
</evidence>
<accession>A0ABU0TYW1</accession>
<dbReference type="SUPFAM" id="SSF140931">
    <property type="entry name" value="Fic-like"/>
    <property type="match status" value="1"/>
</dbReference>
<comment type="catalytic activity">
    <reaction evidence="7">
        <text>L-tyrosyl-[protein] + ATP = O-(5'-adenylyl)-L-tyrosyl-[protein] + diphosphate</text>
        <dbReference type="Rhea" id="RHEA:54288"/>
        <dbReference type="Rhea" id="RHEA-COMP:10136"/>
        <dbReference type="Rhea" id="RHEA-COMP:13846"/>
        <dbReference type="ChEBI" id="CHEBI:30616"/>
        <dbReference type="ChEBI" id="CHEBI:33019"/>
        <dbReference type="ChEBI" id="CHEBI:46858"/>
        <dbReference type="ChEBI" id="CHEBI:83624"/>
        <dbReference type="EC" id="2.7.7.108"/>
    </reaction>
</comment>
<evidence type="ECO:0000313" key="9">
    <source>
        <dbReference type="EMBL" id="MDQ1124829.1"/>
    </source>
</evidence>
<dbReference type="PANTHER" id="PTHR39560">
    <property type="entry name" value="PROTEIN ADENYLYLTRANSFERASE FIC-RELATED"/>
    <property type="match status" value="1"/>
</dbReference>
<keyword evidence="2" id="KW-0548">Nucleotidyltransferase</keyword>
<evidence type="ECO:0000256" key="1">
    <source>
        <dbReference type="ARBA" id="ARBA00022679"/>
    </source>
</evidence>
<dbReference type="Pfam" id="PF02661">
    <property type="entry name" value="Fic"/>
    <property type="match status" value="1"/>
</dbReference>
<feature type="domain" description="Fido" evidence="8">
    <location>
        <begin position="54"/>
        <end position="195"/>
    </location>
</feature>
<gene>
    <name evidence="9" type="ORF">QE412_003402</name>
</gene>
<keyword evidence="10" id="KW-1185">Reference proteome</keyword>
<evidence type="ECO:0000256" key="7">
    <source>
        <dbReference type="ARBA" id="ARBA00048696"/>
    </source>
</evidence>
<reference evidence="9 10" key="1">
    <citation type="submission" date="2023-07" db="EMBL/GenBank/DDBJ databases">
        <title>Functional and genomic diversity of the sorghum phyllosphere microbiome.</title>
        <authorList>
            <person name="Shade A."/>
        </authorList>
    </citation>
    <scope>NUCLEOTIDE SEQUENCE [LARGE SCALE GENOMIC DNA]</scope>
    <source>
        <strain evidence="9 10">SORGH_AS_1207</strain>
    </source>
</reference>
<dbReference type="InterPro" id="IPR036597">
    <property type="entry name" value="Fido-like_dom_sf"/>
</dbReference>
<name>A0ABU0TYW1_MICTR</name>
<evidence type="ECO:0000256" key="6">
    <source>
        <dbReference type="ARBA" id="ARBA00047939"/>
    </source>
</evidence>
<keyword evidence="4" id="KW-0067">ATP-binding</keyword>
<dbReference type="Gene3D" id="1.10.3290.10">
    <property type="entry name" value="Fido-like domain"/>
    <property type="match status" value="1"/>
</dbReference>
<evidence type="ECO:0000256" key="4">
    <source>
        <dbReference type="ARBA" id="ARBA00022840"/>
    </source>
</evidence>
<proteinExistence type="predicted"/>
<evidence type="ECO:0000256" key="2">
    <source>
        <dbReference type="ARBA" id="ARBA00022695"/>
    </source>
</evidence>
<evidence type="ECO:0000256" key="5">
    <source>
        <dbReference type="ARBA" id="ARBA00034531"/>
    </source>
</evidence>
<evidence type="ECO:0000256" key="3">
    <source>
        <dbReference type="ARBA" id="ARBA00022741"/>
    </source>
</evidence>
<comment type="catalytic activity">
    <reaction evidence="6">
        <text>L-threonyl-[protein] + ATP = 3-O-(5'-adenylyl)-L-threonyl-[protein] + diphosphate</text>
        <dbReference type="Rhea" id="RHEA:54292"/>
        <dbReference type="Rhea" id="RHEA-COMP:11060"/>
        <dbReference type="Rhea" id="RHEA-COMP:13847"/>
        <dbReference type="ChEBI" id="CHEBI:30013"/>
        <dbReference type="ChEBI" id="CHEBI:30616"/>
        <dbReference type="ChEBI" id="CHEBI:33019"/>
        <dbReference type="ChEBI" id="CHEBI:138113"/>
        <dbReference type="EC" id="2.7.7.108"/>
    </reaction>
</comment>
<dbReference type="PROSITE" id="PS51459">
    <property type="entry name" value="FIDO"/>
    <property type="match status" value="1"/>
</dbReference>
<evidence type="ECO:0000259" key="8">
    <source>
        <dbReference type="PROSITE" id="PS51459"/>
    </source>
</evidence>
<comment type="caution">
    <text evidence="9">The sequence shown here is derived from an EMBL/GenBank/DDBJ whole genome shotgun (WGS) entry which is preliminary data.</text>
</comment>
<dbReference type="InterPro" id="IPR003812">
    <property type="entry name" value="Fido"/>
</dbReference>
<dbReference type="PANTHER" id="PTHR39560:SF1">
    <property type="entry name" value="PROTEIN ADENYLYLTRANSFERASE FIC-RELATED"/>
    <property type="match status" value="1"/>
</dbReference>